<gene>
    <name evidence="5" type="ORF">MBSD_n2445</name>
</gene>
<name>A0A0K8QQG1_9GAMM</name>
<reference evidence="5" key="1">
    <citation type="submission" date="2015-08" db="EMBL/GenBank/DDBJ databases">
        <title>Complete DNA Sequence of Pseudomonas syringae pv. actinidiae, the Causal Agent of Kiwifruit Canker Disease.</title>
        <authorList>
            <person name="Rikkerink E.H.A."/>
            <person name="Fineran P.C."/>
        </authorList>
    </citation>
    <scope>NUCLEOTIDE SEQUENCE</scope>
    <source>
        <strain evidence="5">SkMP5</strain>
    </source>
</reference>
<evidence type="ECO:0000313" key="6">
    <source>
        <dbReference type="Proteomes" id="UP000253740"/>
    </source>
</evidence>
<feature type="signal peptide" evidence="4">
    <location>
        <begin position="1"/>
        <end position="36"/>
    </location>
</feature>
<dbReference type="GO" id="GO:0005576">
    <property type="term" value="C:extracellular region"/>
    <property type="evidence" value="ECO:0007669"/>
    <property type="project" value="UniProtKB-SubCell"/>
</dbReference>
<keyword evidence="6" id="KW-1185">Reference proteome</keyword>
<keyword evidence="3 4" id="KW-0732">Signal</keyword>
<dbReference type="PANTHER" id="PTHR31279">
    <property type="entry name" value="PROTEIN EXORDIUM-LIKE 5"/>
    <property type="match status" value="1"/>
</dbReference>
<dbReference type="STRING" id="1475481.GCA_000953855_02494"/>
<dbReference type="AlphaFoldDB" id="A0A0K8QQG1"/>
<evidence type="ECO:0000256" key="4">
    <source>
        <dbReference type="SAM" id="SignalP"/>
    </source>
</evidence>
<keyword evidence="2" id="KW-0964">Secreted</keyword>
<dbReference type="EMBL" id="DF970243">
    <property type="protein sequence ID" value="GAP67129.1"/>
    <property type="molecule type" value="Genomic_DNA"/>
</dbReference>
<evidence type="ECO:0000256" key="3">
    <source>
        <dbReference type="ARBA" id="ARBA00022729"/>
    </source>
</evidence>
<organism evidence="5">
    <name type="scientific">Mizugakiibacter sediminis</name>
    <dbReference type="NCBI Taxonomy" id="1475481"/>
    <lineage>
        <taxon>Bacteria</taxon>
        <taxon>Pseudomonadati</taxon>
        <taxon>Pseudomonadota</taxon>
        <taxon>Gammaproteobacteria</taxon>
        <taxon>Lysobacterales</taxon>
        <taxon>Rhodanobacteraceae</taxon>
        <taxon>Mizugakiibacter</taxon>
    </lineage>
</organism>
<evidence type="ECO:0000256" key="2">
    <source>
        <dbReference type="ARBA" id="ARBA00022525"/>
    </source>
</evidence>
<comment type="subcellular location">
    <subcellularLocation>
        <location evidence="1">Secreted</location>
    </subcellularLocation>
</comment>
<dbReference type="InterPro" id="IPR006766">
    <property type="entry name" value="EXORDIUM-like"/>
</dbReference>
<dbReference type="Pfam" id="PF04674">
    <property type="entry name" value="Phi_1"/>
    <property type="match status" value="1"/>
</dbReference>
<proteinExistence type="predicted"/>
<accession>A0A0K8QQG1</accession>
<evidence type="ECO:0000256" key="1">
    <source>
        <dbReference type="ARBA" id="ARBA00004613"/>
    </source>
</evidence>
<evidence type="ECO:0000313" key="5">
    <source>
        <dbReference type="EMBL" id="GAP67129.1"/>
    </source>
</evidence>
<dbReference type="Proteomes" id="UP000253740">
    <property type="component" value="Unassembled WGS sequence"/>
</dbReference>
<feature type="chain" id="PRO_5005515038" evidence="4">
    <location>
        <begin position="37"/>
        <end position="321"/>
    </location>
</feature>
<protein>
    <submittedName>
        <fullName evidence="5">Phosphate-induced protein 1 conserved region</fullName>
    </submittedName>
</protein>
<dbReference type="PANTHER" id="PTHR31279:SF58">
    <property type="entry name" value="PROTEIN EXORDIUM-LIKE 2"/>
    <property type="match status" value="1"/>
</dbReference>
<sequence length="321" mass="33819">MLHNHHLGSLGLMRLHKSVIVSCIASALLLFGAAQAATVLQAANGHEQELVPTGKGYGVPFAHPSSFAKPTGGASSNGISYHGGPVMLGTTNVYYIWYGNWSGNTATSILTNLAQSIGGSPYYNINTTYYDGSNRHVSNAVAYIKSTNDNYSHGTALADADIQAIVSSAIGSGALPKDTNAVYFVLTSADVNETSGFCTQYCGWHTHGSILGSDIKYAFVGNPDRCPSSCAAQTTGPNGNAGADGMASIIAHELEEAVTDPDLNAWYDRRGQENADKCAWTFGTTYTVANGSKANMNLGGMDYLIQQNWVNAGGGYCALRY</sequence>